<name>E0NLB9_9FIRM</name>
<evidence type="ECO:0000313" key="3">
    <source>
        <dbReference type="Proteomes" id="UP000003280"/>
    </source>
</evidence>
<sequence length="89" mass="10207">MNNDPKFIKLVTVSDRVKYDLITSMFEEDKIPYIVKDDEAGSIMRIIGGSSIYGATIYVPDFIYEKARNLVADAFEGIKFDNYEPEEEI</sequence>
<dbReference type="InterPro" id="IPR018551">
    <property type="entry name" value="DUF2007"/>
</dbReference>
<dbReference type="Pfam" id="PF09413">
    <property type="entry name" value="DUF2007"/>
    <property type="match status" value="1"/>
</dbReference>
<dbReference type="AlphaFoldDB" id="E0NLB9"/>
<organism evidence="2 3">
    <name type="scientific">Peptoniphilus duerdenii ATCC BAA-1640</name>
    <dbReference type="NCBI Taxonomy" id="862517"/>
    <lineage>
        <taxon>Bacteria</taxon>
        <taxon>Bacillati</taxon>
        <taxon>Bacillota</taxon>
        <taxon>Tissierellia</taxon>
        <taxon>Tissierellales</taxon>
        <taxon>Peptoniphilaceae</taxon>
        <taxon>Peptoniphilus</taxon>
    </lineage>
</organism>
<proteinExistence type="predicted"/>
<dbReference type="OrthoDB" id="1698375at2"/>
<accession>E0NLB9</accession>
<evidence type="ECO:0000313" key="2">
    <source>
        <dbReference type="EMBL" id="EFM25424.1"/>
    </source>
</evidence>
<gene>
    <name evidence="2" type="ORF">HMPREF9225_0958</name>
</gene>
<dbReference type="InterPro" id="IPR011322">
    <property type="entry name" value="N-reg_PII-like_a/b"/>
</dbReference>
<dbReference type="HOGENOM" id="CLU_186872_0_0_9"/>
<dbReference type="Proteomes" id="UP000003280">
    <property type="component" value="Unassembled WGS sequence"/>
</dbReference>
<dbReference type="RefSeq" id="WP_008901772.1">
    <property type="nucleotide sequence ID" value="NZ_GL397071.1"/>
</dbReference>
<reference evidence="2 3" key="1">
    <citation type="submission" date="2010-07" db="EMBL/GenBank/DDBJ databases">
        <authorList>
            <person name="Muzny D."/>
            <person name="Qin X."/>
            <person name="Deng J."/>
            <person name="Jiang H."/>
            <person name="Liu Y."/>
            <person name="Qu J."/>
            <person name="Song X.-Z."/>
            <person name="Zhang L."/>
            <person name="Thornton R."/>
            <person name="Coyle M."/>
            <person name="Francisco L."/>
            <person name="Jackson L."/>
            <person name="Javaid M."/>
            <person name="Korchina V."/>
            <person name="Kovar C."/>
            <person name="Mata R."/>
            <person name="Mathew T."/>
            <person name="Ngo R."/>
            <person name="Nguyen L."/>
            <person name="Nguyen N."/>
            <person name="Okwuonu G."/>
            <person name="Ongeri F."/>
            <person name="Pham C."/>
            <person name="Simmons D."/>
            <person name="Wilczek-Boney K."/>
            <person name="Hale W."/>
            <person name="Jakkamsetti A."/>
            <person name="Pham P."/>
            <person name="Ruth R."/>
            <person name="San Lucas F."/>
            <person name="Warren J."/>
            <person name="Zhang J."/>
            <person name="Zhao Z."/>
            <person name="Zhou C."/>
            <person name="Zhu D."/>
            <person name="Lee S."/>
            <person name="Bess C."/>
            <person name="Blankenburg K."/>
            <person name="Forbes L."/>
            <person name="Fu Q."/>
            <person name="Gubbala S."/>
            <person name="Hirani K."/>
            <person name="Jayaseelan J.C."/>
            <person name="Lara F."/>
            <person name="Munidasa M."/>
            <person name="Palculict T."/>
            <person name="Patil S."/>
            <person name="Pu L.-L."/>
            <person name="Saada N."/>
            <person name="Tang L."/>
            <person name="Weissenberger G."/>
            <person name="Zhu Y."/>
            <person name="Hemphill L."/>
            <person name="Shang Y."/>
            <person name="Youmans B."/>
            <person name="Ayvaz T."/>
            <person name="Ross M."/>
            <person name="Santibanez J."/>
            <person name="Aqrawi P."/>
            <person name="Gross S."/>
            <person name="Joshi V."/>
            <person name="Fowler G."/>
            <person name="Nazareth L."/>
            <person name="Reid J."/>
            <person name="Worley K."/>
            <person name="Petrosino J."/>
            <person name="Highlander S."/>
            <person name="Gibbs R."/>
        </authorList>
    </citation>
    <scope>NUCLEOTIDE SEQUENCE [LARGE SCALE GENOMIC DNA]</scope>
    <source>
        <strain evidence="2 3">ATCC BAA-1640</strain>
    </source>
</reference>
<comment type="caution">
    <text evidence="2">The sequence shown here is derived from an EMBL/GenBank/DDBJ whole genome shotgun (WGS) entry which is preliminary data.</text>
</comment>
<dbReference type="Gene3D" id="3.30.70.790">
    <property type="entry name" value="UreE, C-terminal domain"/>
    <property type="match status" value="1"/>
</dbReference>
<feature type="domain" description="DUF2007" evidence="1">
    <location>
        <begin position="8"/>
        <end position="74"/>
    </location>
</feature>
<evidence type="ECO:0000259" key="1">
    <source>
        <dbReference type="Pfam" id="PF09413"/>
    </source>
</evidence>
<keyword evidence="3" id="KW-1185">Reference proteome</keyword>
<dbReference type="EMBL" id="AEEH01000037">
    <property type="protein sequence ID" value="EFM25424.1"/>
    <property type="molecule type" value="Genomic_DNA"/>
</dbReference>
<dbReference type="SUPFAM" id="SSF54913">
    <property type="entry name" value="GlnB-like"/>
    <property type="match status" value="1"/>
</dbReference>
<protein>
    <recommendedName>
        <fullName evidence="1">DUF2007 domain-containing protein</fullName>
    </recommendedName>
</protein>